<evidence type="ECO:0000313" key="2">
    <source>
        <dbReference type="EMBL" id="KAL3310091.1"/>
    </source>
</evidence>
<dbReference type="Gene3D" id="1.20.890.10">
    <property type="entry name" value="cAMP-dependent protein kinase regulatory subunit, dimerization-anchoring domain"/>
    <property type="match status" value="1"/>
</dbReference>
<keyword evidence="3" id="KW-1185">Reference proteome</keyword>
<reference evidence="2 3" key="1">
    <citation type="submission" date="2024-11" db="EMBL/GenBank/DDBJ databases">
        <title>Adaptive evolution of stress response genes in parasites aligns with host niche diversity.</title>
        <authorList>
            <person name="Hahn C."/>
            <person name="Resl P."/>
        </authorList>
    </citation>
    <scope>NUCLEOTIDE SEQUENCE [LARGE SCALE GENOMIC DNA]</scope>
    <source>
        <strain evidence="2">EGGRZ-B1_66</strain>
        <tissue evidence="2">Body</tissue>
    </source>
</reference>
<dbReference type="InterPro" id="IPR007858">
    <property type="entry name" value="Dpy-30_motif"/>
</dbReference>
<protein>
    <recommendedName>
        <fullName evidence="4">DPY30 domain-containing protein 1</fullName>
    </recommendedName>
</protein>
<evidence type="ECO:0000313" key="3">
    <source>
        <dbReference type="Proteomes" id="UP001626550"/>
    </source>
</evidence>
<sequence>MKELGDALKVCLAEVVMIKPKDPIEYIGKYLINYKKHQEFLIREAEEERIIQEAIKKREEEAEQLLRLKEEKRLEEEKKAMLLQQEKQKNVAEETLDESHDDRPEVGEGEGSTHEEVSEIKDENEPPEIKVDAEPDREEEA</sequence>
<comment type="caution">
    <text evidence="2">The sequence shown here is derived from an EMBL/GenBank/DDBJ whole genome shotgun (WGS) entry which is preliminary data.</text>
</comment>
<name>A0ABD2PUF0_9PLAT</name>
<accession>A0ABD2PUF0</accession>
<feature type="compositionally biased region" description="Basic and acidic residues" evidence="1">
    <location>
        <begin position="83"/>
        <end position="134"/>
    </location>
</feature>
<dbReference type="EMBL" id="JBJKFK010003250">
    <property type="protein sequence ID" value="KAL3310091.1"/>
    <property type="molecule type" value="Genomic_DNA"/>
</dbReference>
<dbReference type="Proteomes" id="UP001626550">
    <property type="component" value="Unassembled WGS sequence"/>
</dbReference>
<organism evidence="2 3">
    <name type="scientific">Cichlidogyrus casuarinus</name>
    <dbReference type="NCBI Taxonomy" id="1844966"/>
    <lineage>
        <taxon>Eukaryota</taxon>
        <taxon>Metazoa</taxon>
        <taxon>Spiralia</taxon>
        <taxon>Lophotrochozoa</taxon>
        <taxon>Platyhelminthes</taxon>
        <taxon>Monogenea</taxon>
        <taxon>Monopisthocotylea</taxon>
        <taxon>Dactylogyridea</taxon>
        <taxon>Ancyrocephalidae</taxon>
        <taxon>Cichlidogyrus</taxon>
    </lineage>
</organism>
<dbReference type="CDD" id="cd22966">
    <property type="entry name" value="DD_DYDC-like"/>
    <property type="match status" value="1"/>
</dbReference>
<evidence type="ECO:0008006" key="4">
    <source>
        <dbReference type="Google" id="ProtNLM"/>
    </source>
</evidence>
<evidence type="ECO:0000256" key="1">
    <source>
        <dbReference type="SAM" id="MobiDB-lite"/>
    </source>
</evidence>
<dbReference type="Pfam" id="PF05186">
    <property type="entry name" value="Dpy-30"/>
    <property type="match status" value="1"/>
</dbReference>
<gene>
    <name evidence="2" type="ORF">Ciccas_011350</name>
</gene>
<dbReference type="AlphaFoldDB" id="A0ABD2PUF0"/>
<feature type="region of interest" description="Disordered" evidence="1">
    <location>
        <begin position="83"/>
        <end position="141"/>
    </location>
</feature>
<proteinExistence type="predicted"/>
<dbReference type="InterPro" id="IPR049630">
    <property type="entry name" value="DYDC-like_DD"/>
</dbReference>